<keyword evidence="4" id="KW-0130">Cell adhesion</keyword>
<feature type="compositionally biased region" description="Basic and acidic residues" evidence="7">
    <location>
        <begin position="362"/>
        <end position="372"/>
    </location>
</feature>
<dbReference type="Pfam" id="PF06060">
    <property type="entry name" value="Mesothelin"/>
    <property type="match status" value="2"/>
</dbReference>
<evidence type="ECO:0000313" key="9">
    <source>
        <dbReference type="Ensembl" id="ENSLAFP00000021219.1"/>
    </source>
</evidence>
<dbReference type="OMA" id="CRAFTHR"/>
<dbReference type="PANTHER" id="PTHR23412">
    <property type="entry name" value="STEREOCILIN RELATED"/>
    <property type="match status" value="1"/>
</dbReference>
<accession>G3U061</accession>
<comment type="similarity">
    <text evidence="2">Belongs to the mesothelin family.</text>
</comment>
<organism evidence="9 10">
    <name type="scientific">Loxodonta africana</name>
    <name type="common">African elephant</name>
    <dbReference type="NCBI Taxonomy" id="9785"/>
    <lineage>
        <taxon>Eukaryota</taxon>
        <taxon>Metazoa</taxon>
        <taxon>Chordata</taxon>
        <taxon>Craniata</taxon>
        <taxon>Vertebrata</taxon>
        <taxon>Euteleostomi</taxon>
        <taxon>Mammalia</taxon>
        <taxon>Eutheria</taxon>
        <taxon>Afrotheria</taxon>
        <taxon>Proboscidea</taxon>
        <taxon>Elephantidae</taxon>
        <taxon>Loxodonta</taxon>
    </lineage>
</organism>
<evidence type="ECO:0008006" key="11">
    <source>
        <dbReference type="Google" id="ProtNLM"/>
    </source>
</evidence>
<dbReference type="GO" id="GO:0016020">
    <property type="term" value="C:membrane"/>
    <property type="evidence" value="ECO:0007669"/>
    <property type="project" value="UniProtKB-SubCell"/>
</dbReference>
<dbReference type="FunCoup" id="G3U061">
    <property type="interactions" value="5"/>
</dbReference>
<evidence type="ECO:0000256" key="5">
    <source>
        <dbReference type="ARBA" id="ARBA00023136"/>
    </source>
</evidence>
<dbReference type="Proteomes" id="UP000007646">
    <property type="component" value="Unassembled WGS sequence"/>
</dbReference>
<dbReference type="eggNOG" id="ENOG502QRX1">
    <property type="taxonomic scope" value="Eukaryota"/>
</dbReference>
<dbReference type="HOGENOM" id="CLU_014552_2_0_1"/>
<comment type="subcellular location">
    <subcellularLocation>
        <location evidence="1">Membrane</location>
    </subcellularLocation>
</comment>
<reference evidence="9" key="2">
    <citation type="submission" date="2025-08" db="UniProtKB">
        <authorList>
            <consortium name="Ensembl"/>
        </authorList>
    </citation>
    <scope>IDENTIFICATION</scope>
    <source>
        <strain evidence="9">Isolate ISIS603380</strain>
    </source>
</reference>
<evidence type="ECO:0000256" key="8">
    <source>
        <dbReference type="SAM" id="SignalP"/>
    </source>
</evidence>
<evidence type="ECO:0000256" key="6">
    <source>
        <dbReference type="ARBA" id="ARBA00023180"/>
    </source>
</evidence>
<evidence type="ECO:0000256" key="3">
    <source>
        <dbReference type="ARBA" id="ARBA00022729"/>
    </source>
</evidence>
<evidence type="ECO:0000256" key="7">
    <source>
        <dbReference type="SAM" id="MobiDB-lite"/>
    </source>
</evidence>
<keyword evidence="10" id="KW-1185">Reference proteome</keyword>
<feature type="region of interest" description="Disordered" evidence="7">
    <location>
        <begin position="530"/>
        <end position="560"/>
    </location>
</feature>
<name>G3U061_LOXAF</name>
<keyword evidence="5" id="KW-0472">Membrane</keyword>
<dbReference type="PANTHER" id="PTHR23412:SF15">
    <property type="entry name" value="MESOTHELIN-LIKE PROTEIN"/>
    <property type="match status" value="1"/>
</dbReference>
<evidence type="ECO:0000256" key="1">
    <source>
        <dbReference type="ARBA" id="ARBA00004370"/>
    </source>
</evidence>
<evidence type="ECO:0000256" key="2">
    <source>
        <dbReference type="ARBA" id="ARBA00011016"/>
    </source>
</evidence>
<evidence type="ECO:0000256" key="4">
    <source>
        <dbReference type="ARBA" id="ARBA00022889"/>
    </source>
</evidence>
<protein>
    <recommendedName>
        <fullName evidence="11">Mesothelin like</fullName>
    </recommendedName>
</protein>
<dbReference type="GeneTree" id="ENSGT00950000182957"/>
<reference evidence="9" key="3">
    <citation type="submission" date="2025-09" db="UniProtKB">
        <authorList>
            <consortium name="Ensembl"/>
        </authorList>
    </citation>
    <scope>IDENTIFICATION</scope>
    <source>
        <strain evidence="9">Isolate ISIS603380</strain>
    </source>
</reference>
<dbReference type="InterPro" id="IPR026664">
    <property type="entry name" value="Stereocilin-rel"/>
</dbReference>
<feature type="chain" id="PRO_5003456148" description="Mesothelin like" evidence="8">
    <location>
        <begin position="33"/>
        <end position="588"/>
    </location>
</feature>
<keyword evidence="3 8" id="KW-0732">Signal</keyword>
<dbReference type="AlphaFoldDB" id="G3U061"/>
<feature type="region of interest" description="Disordered" evidence="7">
    <location>
        <begin position="349"/>
        <end position="378"/>
    </location>
</feature>
<dbReference type="InParanoid" id="G3U061"/>
<feature type="signal peptide" evidence="8">
    <location>
        <begin position="1"/>
        <end position="32"/>
    </location>
</feature>
<proteinExistence type="inferred from homology"/>
<keyword evidence="6" id="KW-0325">Glycoprotein</keyword>
<reference evidence="9 10" key="1">
    <citation type="submission" date="2009-06" db="EMBL/GenBank/DDBJ databases">
        <title>The Genome Sequence of Loxodonta africana (African elephant).</title>
        <authorList>
            <person name="Di Palma F."/>
            <person name="Heiman D."/>
            <person name="Young S."/>
            <person name="Johnson J."/>
            <person name="Lander E.S."/>
            <person name="Lindblad-Toh K."/>
        </authorList>
    </citation>
    <scope>NUCLEOTIDE SEQUENCE [LARGE SCALE GENOMIC DNA]</scope>
    <source>
        <strain evidence="9 10">Isolate ISIS603380</strain>
    </source>
</reference>
<dbReference type="InterPro" id="IPR010335">
    <property type="entry name" value="Mesothelin"/>
</dbReference>
<dbReference type="GO" id="GO:0009986">
    <property type="term" value="C:cell surface"/>
    <property type="evidence" value="ECO:0007669"/>
    <property type="project" value="TreeGrafter"/>
</dbReference>
<evidence type="ECO:0000313" key="10">
    <source>
        <dbReference type="Proteomes" id="UP000007646"/>
    </source>
</evidence>
<dbReference type="GO" id="GO:0007160">
    <property type="term" value="P:cell-matrix adhesion"/>
    <property type="evidence" value="ECO:0007669"/>
    <property type="project" value="TreeGrafter"/>
</dbReference>
<dbReference type="Ensembl" id="ENSLAFT00000027162.1">
    <property type="protein sequence ID" value="ENSLAFP00000021219.1"/>
    <property type="gene ID" value="ENSLAFG00000031316.1"/>
</dbReference>
<sequence length="588" mass="63213">CSSTCRPQASGSVPGVLASLGLILLVSLTAHCSSPQTKSFFQSQLYTDRASQWARANDSLLHSFWCQPASQLNRDQLSALVRRMTSQQVLLEAWQLSCLANLVGQHGLQDDFEQHPPDLLLFYDLTQVRGDNCQAFTHHASQGDTELLANLPDQRVALRCKALDCLGGPRPWLSASDLLLLGSMVCDMDVASIAAADPHILQNRQRCPRLTTAQQDVLNMLLASGRTVLGWAGAVGGTYLLRHPRSTLTQGSLPQGWDRVQPGFGLRRALLTSDFNLSPKPPSDPAVYGAQGLRVEPQLLGPTTPGPLIPGAACELTTLVGFSWGEGGAELKKGRQLWDWDASLGPHSLSSHVPGQGVDPQLSREVEGELRPGEQGPGQVSRRWRLLACSSVSFPRLAGALDISACPQSQKDVLYAKAREAFGGTRTTAAYYRFMRPYLGGAPVEELRHLAQANVSMDIDTFTNLNPLVLQSLSVDNVTTLLGQNVGDLQKVRSHPTISSWLRSLNHSALGELGLDTDVASTIDPALMTGGTPNTKPWPPLLAHPSGLPGDSAEAPTSGAPRTPLGALPLTLVLLSSLLWLLHWATPS</sequence>